<sequence length="139" mass="15772">MKRLLPQCYSGPAFTGFADNVIVLTPDRSKQVQGGEVSQSVISRLQQRHRETGRVTERHRSGRPLATSHADDRFIVNSALRNRMMNATQLQARLKGEMRGTRVSHQTIRTLPDHTTRHRRHRQGAFVLDEEPVGLIAVL</sequence>
<dbReference type="Proteomes" id="UP000472270">
    <property type="component" value="Unassembled WGS sequence"/>
</dbReference>
<dbReference type="SUPFAM" id="SSF46689">
    <property type="entry name" value="Homeodomain-like"/>
    <property type="match status" value="1"/>
</dbReference>
<reference evidence="2" key="2">
    <citation type="submission" date="2025-09" db="UniProtKB">
        <authorList>
            <consortium name="Ensembl"/>
        </authorList>
    </citation>
    <scope>IDENTIFICATION</scope>
</reference>
<evidence type="ECO:0008006" key="4">
    <source>
        <dbReference type="Google" id="ProtNLM"/>
    </source>
</evidence>
<feature type="region of interest" description="Disordered" evidence="1">
    <location>
        <begin position="34"/>
        <end position="64"/>
    </location>
</feature>
<protein>
    <recommendedName>
        <fullName evidence="4">Transposase Tc1-like domain-containing protein</fullName>
    </recommendedName>
</protein>
<keyword evidence="3" id="KW-1185">Reference proteome</keyword>
<feature type="compositionally biased region" description="Polar residues" evidence="1">
    <location>
        <begin position="36"/>
        <end position="45"/>
    </location>
</feature>
<proteinExistence type="predicted"/>
<evidence type="ECO:0000313" key="3">
    <source>
        <dbReference type="Proteomes" id="UP000472270"/>
    </source>
</evidence>
<feature type="compositionally biased region" description="Basic and acidic residues" evidence="1">
    <location>
        <begin position="48"/>
        <end position="59"/>
    </location>
</feature>
<dbReference type="InterPro" id="IPR009057">
    <property type="entry name" value="Homeodomain-like_sf"/>
</dbReference>
<evidence type="ECO:0000313" key="2">
    <source>
        <dbReference type="Ensembl" id="ENSSRHP00000061409.1"/>
    </source>
</evidence>
<accession>A0A673KE60</accession>
<dbReference type="Ensembl" id="ENSSRHT00000063109.1">
    <property type="protein sequence ID" value="ENSSRHP00000061409.1"/>
    <property type="gene ID" value="ENSSRHG00000030666.1"/>
</dbReference>
<organism evidence="2 3">
    <name type="scientific">Sinocyclocheilus rhinocerous</name>
    <dbReference type="NCBI Taxonomy" id="307959"/>
    <lineage>
        <taxon>Eukaryota</taxon>
        <taxon>Metazoa</taxon>
        <taxon>Chordata</taxon>
        <taxon>Craniata</taxon>
        <taxon>Vertebrata</taxon>
        <taxon>Euteleostomi</taxon>
        <taxon>Actinopterygii</taxon>
        <taxon>Neopterygii</taxon>
        <taxon>Teleostei</taxon>
        <taxon>Ostariophysi</taxon>
        <taxon>Cypriniformes</taxon>
        <taxon>Cyprinidae</taxon>
        <taxon>Cyprininae</taxon>
        <taxon>Sinocyclocheilus</taxon>
    </lineage>
</organism>
<evidence type="ECO:0000256" key="1">
    <source>
        <dbReference type="SAM" id="MobiDB-lite"/>
    </source>
</evidence>
<dbReference type="AlphaFoldDB" id="A0A673KE60"/>
<reference evidence="2" key="1">
    <citation type="submission" date="2025-08" db="UniProtKB">
        <authorList>
            <consortium name="Ensembl"/>
        </authorList>
    </citation>
    <scope>IDENTIFICATION</scope>
</reference>
<name>A0A673KE60_9TELE</name>